<evidence type="ECO:0000313" key="1">
    <source>
        <dbReference type="EMBL" id="KKN05888.1"/>
    </source>
</evidence>
<dbReference type="AlphaFoldDB" id="A0A0F9QKP6"/>
<gene>
    <name evidence="1" type="ORF">LCGC14_1082820</name>
</gene>
<sequence>MKVTPAFTANIENSDTFIVLSLPFTFDSGPFAVRQAIDKALLGIPEKLIVPLTMFTDGDMLAPSPTTDWGTASSATPTKVAPSFPLGLRVLRVTASGDAGYALTNDIPVEENKSYYLEVTGMIASTGVAADAGTLQLIDVTNGNASITLDNSAIDRFEPEVLANGGVTMPSGCEQVHVRLAATLNGDIIDWSNLILYKNGTQEFLVQDRAEVDRLGQLFVMQGTAWRTREPVEIGHDLEQRPSGIWVYHTDAPISGRALFYEEFRKAAALGTTLTNSTGVPKEEIAAIAAWILLEPLLSDTRWSGFARKAMGDAALVRTKYKAQRTTVRRVAKSVPLLEM</sequence>
<comment type="caution">
    <text evidence="1">The sequence shown here is derived from an EMBL/GenBank/DDBJ whole genome shotgun (WGS) entry which is preliminary data.</text>
</comment>
<proteinExistence type="predicted"/>
<organism evidence="1">
    <name type="scientific">marine sediment metagenome</name>
    <dbReference type="NCBI Taxonomy" id="412755"/>
    <lineage>
        <taxon>unclassified sequences</taxon>
        <taxon>metagenomes</taxon>
        <taxon>ecological metagenomes</taxon>
    </lineage>
</organism>
<protein>
    <submittedName>
        <fullName evidence="1">Uncharacterized protein</fullName>
    </submittedName>
</protein>
<dbReference type="EMBL" id="LAZR01004751">
    <property type="protein sequence ID" value="KKN05888.1"/>
    <property type="molecule type" value="Genomic_DNA"/>
</dbReference>
<reference evidence="1" key="1">
    <citation type="journal article" date="2015" name="Nature">
        <title>Complex archaea that bridge the gap between prokaryotes and eukaryotes.</title>
        <authorList>
            <person name="Spang A."/>
            <person name="Saw J.H."/>
            <person name="Jorgensen S.L."/>
            <person name="Zaremba-Niedzwiedzka K."/>
            <person name="Martijn J."/>
            <person name="Lind A.E."/>
            <person name="van Eijk R."/>
            <person name="Schleper C."/>
            <person name="Guy L."/>
            <person name="Ettema T.J."/>
        </authorList>
    </citation>
    <scope>NUCLEOTIDE SEQUENCE</scope>
</reference>
<name>A0A0F9QKP6_9ZZZZ</name>
<accession>A0A0F9QKP6</accession>